<evidence type="ECO:0000256" key="6">
    <source>
        <dbReference type="ARBA" id="ARBA00022964"/>
    </source>
</evidence>
<keyword evidence="7" id="KW-1133">Transmembrane helix</keyword>
<dbReference type="AlphaFoldDB" id="A0A8J6CDM1"/>
<dbReference type="OrthoDB" id="10259408at2759"/>
<dbReference type="InterPro" id="IPR045054">
    <property type="entry name" value="P4HA-like"/>
</dbReference>
<feature type="domain" description="Fe2OG dioxygenase" evidence="12">
    <location>
        <begin position="203"/>
        <end position="312"/>
    </location>
</feature>
<name>A0A8J6CDM1_DIALT</name>
<evidence type="ECO:0000256" key="4">
    <source>
        <dbReference type="ARBA" id="ARBA00022692"/>
    </source>
</evidence>
<evidence type="ECO:0000256" key="5">
    <source>
        <dbReference type="ARBA" id="ARBA00022723"/>
    </source>
</evidence>
<dbReference type="Pfam" id="PF13640">
    <property type="entry name" value="2OG-FeII_Oxy_3"/>
    <property type="match status" value="1"/>
</dbReference>
<evidence type="ECO:0000313" key="14">
    <source>
        <dbReference type="EMBL" id="KAG8467226.1"/>
    </source>
</evidence>
<dbReference type="OMA" id="CEANPRH"/>
<dbReference type="InterPro" id="IPR005123">
    <property type="entry name" value="Oxoglu/Fe-dep_dioxygenase_dom"/>
</dbReference>
<keyword evidence="9" id="KW-0408">Iron</keyword>
<comment type="cofactor">
    <cofactor evidence="1">
        <name>L-ascorbate</name>
        <dbReference type="ChEBI" id="CHEBI:38290"/>
    </cofactor>
</comment>
<evidence type="ECO:0008006" key="16">
    <source>
        <dbReference type="Google" id="ProtNLM"/>
    </source>
</evidence>
<dbReference type="GO" id="GO:0004656">
    <property type="term" value="F:procollagen-proline 4-dioxygenase activity"/>
    <property type="evidence" value="ECO:0007669"/>
    <property type="project" value="TreeGrafter"/>
</dbReference>
<reference evidence="14" key="1">
    <citation type="submission" date="2021-05" db="EMBL/GenBank/DDBJ databases">
        <title>The genome of the haptophyte Pavlova lutheri (Diacronema luteri, Pavlovales) - a model for lipid biosynthesis in eukaryotic algae.</title>
        <authorList>
            <person name="Hulatt C.J."/>
            <person name="Posewitz M.C."/>
        </authorList>
    </citation>
    <scope>NUCLEOTIDE SEQUENCE</scope>
    <source>
        <strain evidence="14">NIVA-4/92</strain>
    </source>
</reference>
<sequence length="335" mass="35509">MLGRAIARLVVALLAPALALQRSAFAPATVGAGDDACADMSDECGAWAVAGECEANPRHMKVSCAASCGSCDWASAERRCALDPRALPAVAPGDINRTFARIEALGEYAPRVLSREPWVVVLDAFLSAEEADALVAIANRDGGSHFVSSQSGGAGTPTGMVNPVVSEHRRSATQWCADGCWNESAVERVLSRAQALLRVPRGSCEPLQLLRYEQGDYYRLHSDYVPEQRALPCGPRAITLFLYLTENLEGGHTTFPRLGLSIAPKKGRAALWPSTLSDSPTVVDLRTVHAAEPVLGAAGSALKLSANLWVHTGDFMAARERACTGVQAPPPPSAR</sequence>
<organism evidence="14 15">
    <name type="scientific">Diacronema lutheri</name>
    <name type="common">Unicellular marine alga</name>
    <name type="synonym">Monochrysis lutheri</name>
    <dbReference type="NCBI Taxonomy" id="2081491"/>
    <lineage>
        <taxon>Eukaryota</taxon>
        <taxon>Haptista</taxon>
        <taxon>Haptophyta</taxon>
        <taxon>Pavlovophyceae</taxon>
        <taxon>Pavlovales</taxon>
        <taxon>Pavlovaceae</taxon>
        <taxon>Diacronema</taxon>
    </lineage>
</organism>
<comment type="caution">
    <text evidence="14">The sequence shown here is derived from an EMBL/GenBank/DDBJ whole genome shotgun (WGS) entry which is preliminary data.</text>
</comment>
<evidence type="ECO:0000256" key="10">
    <source>
        <dbReference type="ARBA" id="ARBA00023136"/>
    </source>
</evidence>
<keyword evidence="4" id="KW-0812">Transmembrane</keyword>
<dbReference type="PANTHER" id="PTHR10869">
    <property type="entry name" value="PROLYL 4-HYDROXYLASE ALPHA SUBUNIT"/>
    <property type="match status" value="1"/>
</dbReference>
<dbReference type="GO" id="GO:0005506">
    <property type="term" value="F:iron ion binding"/>
    <property type="evidence" value="ECO:0007669"/>
    <property type="project" value="InterPro"/>
</dbReference>
<feature type="signal peptide" evidence="11">
    <location>
        <begin position="1"/>
        <end position="19"/>
    </location>
</feature>
<dbReference type="PROSITE" id="PS51471">
    <property type="entry name" value="FE2OG_OXY"/>
    <property type="match status" value="1"/>
</dbReference>
<dbReference type="Pfam" id="PF01549">
    <property type="entry name" value="ShK"/>
    <property type="match status" value="1"/>
</dbReference>
<evidence type="ECO:0000256" key="7">
    <source>
        <dbReference type="ARBA" id="ARBA00022989"/>
    </source>
</evidence>
<keyword evidence="10" id="KW-0472">Membrane</keyword>
<dbReference type="GO" id="GO:0016020">
    <property type="term" value="C:membrane"/>
    <property type="evidence" value="ECO:0007669"/>
    <property type="project" value="UniProtKB-SubCell"/>
</dbReference>
<gene>
    <name evidence="14" type="ORF">KFE25_000542</name>
</gene>
<keyword evidence="6" id="KW-0223">Dioxygenase</keyword>
<dbReference type="Proteomes" id="UP000751190">
    <property type="component" value="Unassembled WGS sequence"/>
</dbReference>
<evidence type="ECO:0000256" key="3">
    <source>
        <dbReference type="ARBA" id="ARBA00004308"/>
    </source>
</evidence>
<evidence type="ECO:0000256" key="8">
    <source>
        <dbReference type="ARBA" id="ARBA00023002"/>
    </source>
</evidence>
<protein>
    <recommendedName>
        <fullName evidence="16">Fe2OG dioxygenase domain-containing protein</fullName>
    </recommendedName>
</protein>
<comment type="subcellular location">
    <subcellularLocation>
        <location evidence="3">Endomembrane system</location>
    </subcellularLocation>
    <subcellularLocation>
        <location evidence="2">Membrane</location>
        <topology evidence="2">Single-pass membrane protein</topology>
    </subcellularLocation>
</comment>
<dbReference type="GO" id="GO:0031418">
    <property type="term" value="F:L-ascorbic acid binding"/>
    <property type="evidence" value="ECO:0007669"/>
    <property type="project" value="InterPro"/>
</dbReference>
<evidence type="ECO:0000256" key="2">
    <source>
        <dbReference type="ARBA" id="ARBA00004167"/>
    </source>
</evidence>
<feature type="chain" id="PRO_5035249804" description="Fe2OG dioxygenase domain-containing protein" evidence="11">
    <location>
        <begin position="20"/>
        <end position="335"/>
    </location>
</feature>
<evidence type="ECO:0000256" key="11">
    <source>
        <dbReference type="SAM" id="SignalP"/>
    </source>
</evidence>
<dbReference type="SMART" id="SM00702">
    <property type="entry name" value="P4Hc"/>
    <property type="match status" value="1"/>
</dbReference>
<feature type="domain" description="ShKT" evidence="13">
    <location>
        <begin position="37"/>
        <end position="71"/>
    </location>
</feature>
<dbReference type="GO" id="GO:0005783">
    <property type="term" value="C:endoplasmic reticulum"/>
    <property type="evidence" value="ECO:0007669"/>
    <property type="project" value="TreeGrafter"/>
</dbReference>
<dbReference type="Gene3D" id="2.60.120.620">
    <property type="entry name" value="q2cbj1_9rhob like domain"/>
    <property type="match status" value="1"/>
</dbReference>
<dbReference type="EMBL" id="JAGTXO010000006">
    <property type="protein sequence ID" value="KAG8467226.1"/>
    <property type="molecule type" value="Genomic_DNA"/>
</dbReference>
<dbReference type="InterPro" id="IPR044862">
    <property type="entry name" value="Pro_4_hyd_alph_FE2OG_OXY"/>
</dbReference>
<dbReference type="InterPro" id="IPR003582">
    <property type="entry name" value="ShKT_dom"/>
</dbReference>
<dbReference type="SMART" id="SM00254">
    <property type="entry name" value="ShKT"/>
    <property type="match status" value="1"/>
</dbReference>
<accession>A0A8J6CDM1</accession>
<keyword evidence="11" id="KW-0732">Signal</keyword>
<keyword evidence="5" id="KW-0479">Metal-binding</keyword>
<evidence type="ECO:0000256" key="1">
    <source>
        <dbReference type="ARBA" id="ARBA00001961"/>
    </source>
</evidence>
<evidence type="ECO:0000259" key="12">
    <source>
        <dbReference type="PROSITE" id="PS51471"/>
    </source>
</evidence>
<dbReference type="PROSITE" id="PS51670">
    <property type="entry name" value="SHKT"/>
    <property type="match status" value="1"/>
</dbReference>
<dbReference type="InterPro" id="IPR006620">
    <property type="entry name" value="Pro_4_hyd_alph"/>
</dbReference>
<dbReference type="PANTHER" id="PTHR10869:SF246">
    <property type="entry name" value="TRANSMEMBRANE PROLYL 4-HYDROXYLASE"/>
    <property type="match status" value="1"/>
</dbReference>
<evidence type="ECO:0000256" key="9">
    <source>
        <dbReference type="ARBA" id="ARBA00023004"/>
    </source>
</evidence>
<evidence type="ECO:0000259" key="13">
    <source>
        <dbReference type="PROSITE" id="PS51670"/>
    </source>
</evidence>
<keyword evidence="8" id="KW-0560">Oxidoreductase</keyword>
<evidence type="ECO:0000313" key="15">
    <source>
        <dbReference type="Proteomes" id="UP000751190"/>
    </source>
</evidence>
<proteinExistence type="predicted"/>
<keyword evidence="15" id="KW-1185">Reference proteome</keyword>